<dbReference type="InterPro" id="IPR046342">
    <property type="entry name" value="CBS_dom_sf"/>
</dbReference>
<dbReference type="Gene3D" id="3.40.50.10490">
    <property type="entry name" value="Glucose-6-phosphate isomerase like protein, domain 1"/>
    <property type="match status" value="1"/>
</dbReference>
<dbReference type="HOGENOM" id="CLU_040681_13_1_5"/>
<evidence type="ECO:0000256" key="2">
    <source>
        <dbReference type="ARBA" id="ARBA00023122"/>
    </source>
</evidence>
<dbReference type="InterPro" id="IPR050986">
    <property type="entry name" value="GutQ/KpsF_isomerases"/>
</dbReference>
<organism evidence="4 5">
    <name type="scientific">Novosphingobium aromaticivorans (strain ATCC 700278 / DSM 12444 / CCUG 56034 / CIP 105152 / NBRC 16084 / F199)</name>
    <dbReference type="NCBI Taxonomy" id="279238"/>
    <lineage>
        <taxon>Bacteria</taxon>
        <taxon>Pseudomonadati</taxon>
        <taxon>Pseudomonadota</taxon>
        <taxon>Alphaproteobacteria</taxon>
        <taxon>Sphingomonadales</taxon>
        <taxon>Sphingomonadaceae</taxon>
        <taxon>Novosphingobium</taxon>
    </lineage>
</organism>
<dbReference type="Proteomes" id="UP000009134">
    <property type="component" value="Chromosome"/>
</dbReference>
<dbReference type="GO" id="GO:0005975">
    <property type="term" value="P:carbohydrate metabolic process"/>
    <property type="evidence" value="ECO:0007669"/>
    <property type="project" value="InterPro"/>
</dbReference>
<dbReference type="Pfam" id="PF01380">
    <property type="entry name" value="SIS"/>
    <property type="match status" value="1"/>
</dbReference>
<dbReference type="CDD" id="cd05014">
    <property type="entry name" value="SIS_Kpsf"/>
    <property type="match status" value="1"/>
</dbReference>
<keyword evidence="5" id="KW-1185">Reference proteome</keyword>
<dbReference type="PANTHER" id="PTHR42745">
    <property type="match status" value="1"/>
</dbReference>
<dbReference type="InterPro" id="IPR035474">
    <property type="entry name" value="SIS_Kpsf"/>
</dbReference>
<dbReference type="InterPro" id="IPR001347">
    <property type="entry name" value="SIS_dom"/>
</dbReference>
<dbReference type="EC" id="5.3.1.13" evidence="4"/>
<feature type="domain" description="SIS" evidence="3">
    <location>
        <begin position="53"/>
        <end position="196"/>
    </location>
</feature>
<dbReference type="SUPFAM" id="SSF53697">
    <property type="entry name" value="SIS domain"/>
    <property type="match status" value="1"/>
</dbReference>
<dbReference type="eggNOG" id="COG0794">
    <property type="taxonomic scope" value="Bacteria"/>
</dbReference>
<keyword evidence="1" id="KW-0677">Repeat</keyword>
<dbReference type="GO" id="GO:0097367">
    <property type="term" value="F:carbohydrate derivative binding"/>
    <property type="evidence" value="ECO:0007669"/>
    <property type="project" value="InterPro"/>
</dbReference>
<reference evidence="5" key="1">
    <citation type="submission" date="2006-01" db="EMBL/GenBank/DDBJ databases">
        <title>Complete sequence of Novosphingobium aromaticivorans DSM 12444.</title>
        <authorList>
            <consortium name="US DOE Joint Genome Institute"/>
            <person name="Copeland A."/>
            <person name="Lucas S."/>
            <person name="Lapidus A."/>
            <person name="Barry K."/>
            <person name="Detter J.C."/>
            <person name="Glavina T."/>
            <person name="Hammon N."/>
            <person name="Israni S."/>
            <person name="Pitluck S."/>
            <person name="Chain P."/>
            <person name="Malfatti S."/>
            <person name="Shin M."/>
            <person name="Vergez L."/>
            <person name="Schmutz J."/>
            <person name="Larimer F."/>
            <person name="Land M."/>
            <person name="Kyrpides N."/>
            <person name="Ivanova N."/>
            <person name="Fredrickson J."/>
            <person name="Balkwill D."/>
            <person name="Romine M.F."/>
            <person name="Richardson P."/>
        </authorList>
    </citation>
    <scope>NUCLEOTIDE SEQUENCE [LARGE SCALE GENOMIC DNA]</scope>
    <source>
        <strain evidence="5">ATCC 700278 / DSM 12444 / CCUG 56034 / CIP 105152 / NBRC 16084 / F199</strain>
    </source>
</reference>
<keyword evidence="4" id="KW-0413">Isomerase</keyword>
<dbReference type="GO" id="GO:0019146">
    <property type="term" value="F:arabinose-5-phosphate isomerase activity"/>
    <property type="evidence" value="ECO:0007669"/>
    <property type="project" value="UniProtKB-EC"/>
</dbReference>
<dbReference type="KEGG" id="nar:Saro_0727"/>
<name>Q2GAE9_NOVAD</name>
<evidence type="ECO:0000313" key="4">
    <source>
        <dbReference type="EMBL" id="ABD25174.1"/>
    </source>
</evidence>
<gene>
    <name evidence="4" type="ordered locus">Saro_0727</name>
</gene>
<dbReference type="AlphaFoldDB" id="Q2GAE9"/>
<dbReference type="InterPro" id="IPR046348">
    <property type="entry name" value="SIS_dom_sf"/>
</dbReference>
<dbReference type="InterPro" id="IPR004800">
    <property type="entry name" value="KdsD/KpsF-type"/>
</dbReference>
<dbReference type="STRING" id="279238.Saro_0727"/>
<accession>Q2GAE9</accession>
<dbReference type="SUPFAM" id="SSF54631">
    <property type="entry name" value="CBS-domain pair"/>
    <property type="match status" value="1"/>
</dbReference>
<evidence type="ECO:0000256" key="1">
    <source>
        <dbReference type="ARBA" id="ARBA00022737"/>
    </source>
</evidence>
<protein>
    <submittedName>
        <fullName evidence="4">KpsF/GutQ family protein</fullName>
        <ecNumber evidence="4">5.3.1.13</ecNumber>
    </submittedName>
</protein>
<evidence type="ECO:0000259" key="3">
    <source>
        <dbReference type="PROSITE" id="PS51464"/>
    </source>
</evidence>
<sequence>MKTRFDSDPFEPVATEAVTRSIPPRKIGREVVIAESAGLAALAEALDASFDAAVSLLHSGGGRVFVSGVGKSGHVARKIASTLSSTGRPACFIHPVEAMHGDLGMLCPGDVLIVLSNSGASMELRGLVDHAQRLSARIVAIGARPDSPLMRVADIALVIPDGPEACPVNIAPTTSTTMMLALGDALAVAVMSARGIGVERIRLLHPGGPIGERLRVAEDVMRTDALPLVGVEDPMPEVLLCMARSGLGIAGVVALGGGLVGVIEADRLPAVARDLAGERAGFLMNRHAWVARRETPLDEIARNLGVGGSDAALVIAGENDRRPIGVVSARNLGTSGAWPA</sequence>
<evidence type="ECO:0000313" key="5">
    <source>
        <dbReference type="Proteomes" id="UP000009134"/>
    </source>
</evidence>
<dbReference type="Gene3D" id="3.10.580.10">
    <property type="entry name" value="CBS-domain"/>
    <property type="match status" value="1"/>
</dbReference>
<dbReference type="EMBL" id="CP000248">
    <property type="protein sequence ID" value="ABD25174.1"/>
    <property type="molecule type" value="Genomic_DNA"/>
</dbReference>
<proteinExistence type="predicted"/>
<dbReference type="NCBIfam" id="TIGR00393">
    <property type="entry name" value="kpsF"/>
    <property type="match status" value="1"/>
</dbReference>
<dbReference type="RefSeq" id="WP_011444388.1">
    <property type="nucleotide sequence ID" value="NC_007794.1"/>
</dbReference>
<keyword evidence="2" id="KW-0129">CBS domain</keyword>
<dbReference type="GO" id="GO:1901135">
    <property type="term" value="P:carbohydrate derivative metabolic process"/>
    <property type="evidence" value="ECO:0007669"/>
    <property type="project" value="InterPro"/>
</dbReference>
<dbReference type="PROSITE" id="PS51464">
    <property type="entry name" value="SIS"/>
    <property type="match status" value="1"/>
</dbReference>
<dbReference type="PANTHER" id="PTHR42745:SF1">
    <property type="entry name" value="ARABINOSE 5-PHOSPHATE ISOMERASE KDSD"/>
    <property type="match status" value="1"/>
</dbReference>